<accession>A0A7S0AKJ9</accession>
<gene>
    <name evidence="1" type="ORF">PBAH0796_LOCUS18020</name>
</gene>
<sequence length="212" mass="23430">MQSCEGTVNLEVCALSGNRLVALEAARSWSGAQIKGQVKCHLPEGSCVAGLLHAQEELRDGDTLQTFDSGATVTLQAILQSSLTFEDVLEPLRRAIAGQSDDYELGCTDWDIEPVDSDQFQRLMAGHLDEWKGPGGSGWQAEYSREPFKKADVSALPPWVVAALAEKAKLLGPVFTAGYRHSSGYKDWIHRWFVFECGGQFLRLQKFFFMKG</sequence>
<dbReference type="EMBL" id="HBEG01029499">
    <property type="protein sequence ID" value="CAD8366680.1"/>
    <property type="molecule type" value="Transcribed_RNA"/>
</dbReference>
<dbReference type="AlphaFoldDB" id="A0A7S0AKJ9"/>
<organism evidence="1">
    <name type="scientific">Pyrodinium bahamense</name>
    <dbReference type="NCBI Taxonomy" id="73915"/>
    <lineage>
        <taxon>Eukaryota</taxon>
        <taxon>Sar</taxon>
        <taxon>Alveolata</taxon>
        <taxon>Dinophyceae</taxon>
        <taxon>Gonyaulacales</taxon>
        <taxon>Pyrocystaceae</taxon>
        <taxon>Pyrodinium</taxon>
    </lineage>
</organism>
<evidence type="ECO:0008006" key="2">
    <source>
        <dbReference type="Google" id="ProtNLM"/>
    </source>
</evidence>
<reference evidence="1" key="1">
    <citation type="submission" date="2021-01" db="EMBL/GenBank/DDBJ databases">
        <authorList>
            <person name="Corre E."/>
            <person name="Pelletier E."/>
            <person name="Niang G."/>
            <person name="Scheremetjew M."/>
            <person name="Finn R."/>
            <person name="Kale V."/>
            <person name="Holt S."/>
            <person name="Cochrane G."/>
            <person name="Meng A."/>
            <person name="Brown T."/>
            <person name="Cohen L."/>
        </authorList>
    </citation>
    <scope>NUCLEOTIDE SEQUENCE</scope>
    <source>
        <strain evidence="1">Pbaha01</strain>
    </source>
</reference>
<proteinExistence type="predicted"/>
<evidence type="ECO:0000313" key="1">
    <source>
        <dbReference type="EMBL" id="CAD8366680.1"/>
    </source>
</evidence>
<name>A0A7S0AKJ9_9DINO</name>
<protein>
    <recommendedName>
        <fullName evidence="2">Ubiquitin-like domain-containing protein</fullName>
    </recommendedName>
</protein>